<keyword evidence="3 6" id="KW-0812">Transmembrane</keyword>
<dbReference type="InterPro" id="IPR025857">
    <property type="entry name" value="MacB_PCD"/>
</dbReference>
<dbReference type="GO" id="GO:0022857">
    <property type="term" value="F:transmembrane transporter activity"/>
    <property type="evidence" value="ECO:0007669"/>
    <property type="project" value="TreeGrafter"/>
</dbReference>
<feature type="transmembrane region" description="Helical" evidence="6">
    <location>
        <begin position="20"/>
        <end position="43"/>
    </location>
</feature>
<dbReference type="RefSeq" id="WP_079688089.1">
    <property type="nucleotide sequence ID" value="NZ_FUZU01000002.1"/>
</dbReference>
<feature type="domain" description="ABC3 transporter permease C-terminal" evidence="7">
    <location>
        <begin position="693"/>
        <end position="805"/>
    </location>
</feature>
<evidence type="ECO:0000313" key="9">
    <source>
        <dbReference type="EMBL" id="SKC77430.1"/>
    </source>
</evidence>
<name>A0A1T5LN78_9BACT</name>
<evidence type="ECO:0000259" key="7">
    <source>
        <dbReference type="Pfam" id="PF02687"/>
    </source>
</evidence>
<protein>
    <submittedName>
        <fullName evidence="9">Putative ABC transport system permease protein</fullName>
    </submittedName>
</protein>
<keyword evidence="5 6" id="KW-0472">Membrane</keyword>
<evidence type="ECO:0000313" key="10">
    <source>
        <dbReference type="Proteomes" id="UP000190961"/>
    </source>
</evidence>
<keyword evidence="10" id="KW-1185">Reference proteome</keyword>
<feature type="transmembrane region" description="Helical" evidence="6">
    <location>
        <begin position="287"/>
        <end position="306"/>
    </location>
</feature>
<dbReference type="PANTHER" id="PTHR30572">
    <property type="entry name" value="MEMBRANE COMPONENT OF TRANSPORTER-RELATED"/>
    <property type="match status" value="1"/>
</dbReference>
<evidence type="ECO:0000259" key="8">
    <source>
        <dbReference type="Pfam" id="PF12704"/>
    </source>
</evidence>
<comment type="subcellular location">
    <subcellularLocation>
        <location evidence="1">Cell membrane</location>
        <topology evidence="1">Multi-pass membrane protein</topology>
    </subcellularLocation>
</comment>
<feature type="transmembrane region" description="Helical" evidence="6">
    <location>
        <begin position="689"/>
        <end position="713"/>
    </location>
</feature>
<proteinExistence type="predicted"/>
<dbReference type="PANTHER" id="PTHR30572:SF18">
    <property type="entry name" value="ABC-TYPE MACROLIDE FAMILY EXPORT SYSTEM PERMEASE COMPONENT 2"/>
    <property type="match status" value="1"/>
</dbReference>
<dbReference type="Proteomes" id="UP000190961">
    <property type="component" value="Unassembled WGS sequence"/>
</dbReference>
<evidence type="ECO:0000256" key="4">
    <source>
        <dbReference type="ARBA" id="ARBA00022989"/>
    </source>
</evidence>
<evidence type="ECO:0000256" key="1">
    <source>
        <dbReference type="ARBA" id="ARBA00004651"/>
    </source>
</evidence>
<feature type="domain" description="MacB-like periplasmic core" evidence="8">
    <location>
        <begin position="20"/>
        <end position="244"/>
    </location>
</feature>
<gene>
    <name evidence="9" type="ORF">SAMN05660236_3579</name>
</gene>
<dbReference type="InterPro" id="IPR050250">
    <property type="entry name" value="Macrolide_Exporter_MacB"/>
</dbReference>
<keyword evidence="4 6" id="KW-1133">Transmembrane helix</keyword>
<evidence type="ECO:0000256" key="6">
    <source>
        <dbReference type="SAM" id="Phobius"/>
    </source>
</evidence>
<evidence type="ECO:0000256" key="5">
    <source>
        <dbReference type="ARBA" id="ARBA00023136"/>
    </source>
</evidence>
<feature type="transmembrane region" description="Helical" evidence="6">
    <location>
        <begin position="342"/>
        <end position="367"/>
    </location>
</feature>
<evidence type="ECO:0000256" key="3">
    <source>
        <dbReference type="ARBA" id="ARBA00022692"/>
    </source>
</evidence>
<dbReference type="Pfam" id="PF02687">
    <property type="entry name" value="FtsX"/>
    <property type="match status" value="2"/>
</dbReference>
<dbReference type="GO" id="GO:0005886">
    <property type="term" value="C:plasma membrane"/>
    <property type="evidence" value="ECO:0007669"/>
    <property type="project" value="UniProtKB-SubCell"/>
</dbReference>
<dbReference type="InterPro" id="IPR003838">
    <property type="entry name" value="ABC3_permease_C"/>
</dbReference>
<feature type="transmembrane region" description="Helical" evidence="6">
    <location>
        <begin position="379"/>
        <end position="402"/>
    </location>
</feature>
<organism evidence="9 10">
    <name type="scientific">Ohtaekwangia koreensis</name>
    <dbReference type="NCBI Taxonomy" id="688867"/>
    <lineage>
        <taxon>Bacteria</taxon>
        <taxon>Pseudomonadati</taxon>
        <taxon>Bacteroidota</taxon>
        <taxon>Cytophagia</taxon>
        <taxon>Cytophagales</taxon>
        <taxon>Fulvivirgaceae</taxon>
        <taxon>Ohtaekwangia</taxon>
    </lineage>
</organism>
<dbReference type="OrthoDB" id="5933722at2"/>
<dbReference type="AlphaFoldDB" id="A0A1T5LN78"/>
<evidence type="ECO:0000256" key="2">
    <source>
        <dbReference type="ARBA" id="ARBA00022475"/>
    </source>
</evidence>
<feature type="transmembrane region" description="Helical" evidence="6">
    <location>
        <begin position="775"/>
        <end position="795"/>
    </location>
</feature>
<feature type="transmembrane region" description="Helical" evidence="6">
    <location>
        <begin position="725"/>
        <end position="755"/>
    </location>
</feature>
<dbReference type="STRING" id="688867.SAMN05660236_3579"/>
<dbReference type="EMBL" id="FUZU01000002">
    <property type="protein sequence ID" value="SKC77430.1"/>
    <property type="molecule type" value="Genomic_DNA"/>
</dbReference>
<feature type="domain" description="ABC3 transporter permease C-terminal" evidence="7">
    <location>
        <begin position="292"/>
        <end position="410"/>
    </location>
</feature>
<reference evidence="9 10" key="1">
    <citation type="submission" date="2017-02" db="EMBL/GenBank/DDBJ databases">
        <authorList>
            <person name="Peterson S.W."/>
        </authorList>
    </citation>
    <scope>NUCLEOTIDE SEQUENCE [LARGE SCALE GENOMIC DNA]</scope>
    <source>
        <strain evidence="9 10">DSM 25262</strain>
    </source>
</reference>
<dbReference type="Pfam" id="PF12704">
    <property type="entry name" value="MacB_PCD"/>
    <property type="match status" value="1"/>
</dbReference>
<accession>A0A1T5LN78</accession>
<sequence length="812" mass="91149">MVGNYFRIAWRHIMANKTFSFISIFGLSLSVTVFLLITQYAIFELRFDRFHSRANCIYRVNAITYSDRQIVSNSALSSYSLKQTMDGRFPEIVNSVRLISTRSWFDCTLKYDEGSKAVIFNEHNLYYTDASVLSIFSLPLRYGNAQALAKPYTAVLSESVARRYFGNEYPIGKTLHLKGSFEESDYTVTGVIEDIPADSHIEADIFLSINSLEHNPYVDNFDAYTYIQISPSVNMEDFTDRFNALVSKYLPSDNKTFIKFSLQPITEIHLYSSLQDEMKPGGNAKSIYFLILVAFSILLIAWINYINLATAQSIARAKEVGIRKVSGATRGQLVNQFLAESVIINLLSATLAFLAVFFLSSFFYTLAGFTVSYDRFISAGIYDIALLTLIVFCFGVFAAGFYPARIISSYNPVLVLKGKFNGKNNTGLTLRKTLVVFQFTCAIGLTIAVLTFKQQFEFMQRQDLGIDIARTVIVKAPSLIDSSFADRLRNFKSSLATKSVISGVTTSSAIPGDKIEWTGNVRIDRNSRAQTSFVINVVDNDFISTYKLKLLSGRDFTVSDFPLKKFGDKTESVILNKAAIQLLGIATPEEAIGLEIYWGDDKCKVVGVIDDFHQQSLEIALQPILFTANSGPRLSLKFGEAVNTNNLKASIAVIQKEWRSFFPDDPFDYFFLEDHYATQYADDAQIANIFQLFCGIAIIISGLGLFGLSFFMVRQRMKEMGIRKILGASVVNLITILTTEFVWLIILASCLAVPLAYLGITQWLQHFAFHMDLTAWIFVCPVLLFMGIGFITIGFQTFKAANVNPVKILKHE</sequence>
<keyword evidence="2" id="KW-1003">Cell membrane</keyword>